<evidence type="ECO:0000256" key="8">
    <source>
        <dbReference type="RuleBase" id="RU362079"/>
    </source>
</evidence>
<feature type="domain" description="Dihydroneopterin aldolase/epimerase" evidence="9">
    <location>
        <begin position="47"/>
        <end position="160"/>
    </location>
</feature>
<evidence type="ECO:0000256" key="2">
    <source>
        <dbReference type="ARBA" id="ARBA00005013"/>
    </source>
</evidence>
<dbReference type="UniPathway" id="UPA00077">
    <property type="reaction ID" value="UER00154"/>
</dbReference>
<dbReference type="GO" id="GO:0046654">
    <property type="term" value="P:tetrahydrofolate biosynthetic process"/>
    <property type="evidence" value="ECO:0007669"/>
    <property type="project" value="UniProtKB-UniRule"/>
</dbReference>
<name>A0A061SAW7_9CHLO</name>
<dbReference type="PANTHER" id="PTHR42844:SF1">
    <property type="entry name" value="DIHYDRONEOPTERIN ALDOLASE 1-RELATED"/>
    <property type="match status" value="1"/>
</dbReference>
<reference evidence="10" key="1">
    <citation type="submission" date="2014-05" db="EMBL/GenBank/DDBJ databases">
        <title>The transcriptome of the halophilic microalga Tetraselmis sp. GSL018 isolated from the Great Salt Lake, Utah.</title>
        <authorList>
            <person name="Jinkerson R.E."/>
            <person name="D'Adamo S."/>
            <person name="Posewitz M.C."/>
        </authorList>
    </citation>
    <scope>NUCLEOTIDE SEQUENCE</scope>
    <source>
        <strain evidence="10">GSL018</strain>
    </source>
</reference>
<dbReference type="Pfam" id="PF02152">
    <property type="entry name" value="FolB"/>
    <property type="match status" value="1"/>
</dbReference>
<evidence type="ECO:0000256" key="5">
    <source>
        <dbReference type="ARBA" id="ARBA00023239"/>
    </source>
</evidence>
<dbReference type="NCBIfam" id="TIGR00525">
    <property type="entry name" value="folB"/>
    <property type="match status" value="1"/>
</dbReference>
<gene>
    <name evidence="10" type="primary">FOLB</name>
    <name evidence="10" type="ORF">TSPGSL018_6029</name>
</gene>
<proteinExistence type="inferred from homology"/>
<evidence type="ECO:0000259" key="9">
    <source>
        <dbReference type="SMART" id="SM00905"/>
    </source>
</evidence>
<accession>A0A061SAW7</accession>
<dbReference type="EC" id="4.1.2.25" evidence="8"/>
<evidence type="ECO:0000256" key="6">
    <source>
        <dbReference type="ARBA" id="ARBA00055579"/>
    </source>
</evidence>
<dbReference type="Gene3D" id="3.30.1130.10">
    <property type="match status" value="1"/>
</dbReference>
<dbReference type="NCBIfam" id="TIGR00526">
    <property type="entry name" value="folB_dom"/>
    <property type="match status" value="1"/>
</dbReference>
<dbReference type="AlphaFoldDB" id="A0A061SAW7"/>
<evidence type="ECO:0000256" key="3">
    <source>
        <dbReference type="ARBA" id="ARBA00005708"/>
    </source>
</evidence>
<dbReference type="CDD" id="cd00534">
    <property type="entry name" value="DHNA_DHNTPE"/>
    <property type="match status" value="1"/>
</dbReference>
<dbReference type="InterPro" id="IPR006156">
    <property type="entry name" value="Dihydroneopterin_aldolase"/>
</dbReference>
<comment type="pathway">
    <text evidence="2 8">Cofactor biosynthesis; tetrahydrofolate biosynthesis; 2-amino-4-hydroxy-6-hydroxymethyl-7,8-dihydropteridine diphosphate from 7,8-dihydroneopterin triphosphate: step 3/4.</text>
</comment>
<comment type="function">
    <text evidence="8">Catalyzes the conversion of 7,8-dihydroneopterin to 6-hydroxymethyl-7,8-dihydropterin.</text>
</comment>
<dbReference type="FunFam" id="3.30.1130.10:FF:000003">
    <property type="entry name" value="7,8-dihydroneopterin aldolase"/>
    <property type="match status" value="1"/>
</dbReference>
<dbReference type="InterPro" id="IPR006157">
    <property type="entry name" value="FolB_dom"/>
</dbReference>
<comment type="function">
    <text evidence="6">Catalyzes the conversion of 7,8-dihydroneopterin into 6-hydroxymethyl-7,8-dihydropterin, a biosynthetic precursor of the vitamin tetrahydrofolate. Can use L-threo-dihydroneopterin and D-erythro-dihydroneopterin as substrates for the formation of 6-hydroxymethyldihydropterin, but it can also catalyze the epimerization of carbon 2' of dihydroneopterin and dihydromonapterin.</text>
</comment>
<organism evidence="10">
    <name type="scientific">Tetraselmis sp. GSL018</name>
    <dbReference type="NCBI Taxonomy" id="582737"/>
    <lineage>
        <taxon>Eukaryota</taxon>
        <taxon>Viridiplantae</taxon>
        <taxon>Chlorophyta</taxon>
        <taxon>core chlorophytes</taxon>
        <taxon>Chlorodendrophyceae</taxon>
        <taxon>Chlorodendrales</taxon>
        <taxon>Chlorodendraceae</taxon>
        <taxon>Tetraselmis</taxon>
    </lineage>
</organism>
<dbReference type="InterPro" id="IPR043133">
    <property type="entry name" value="GTP-CH-I_C/QueF"/>
</dbReference>
<dbReference type="GO" id="GO:0046656">
    <property type="term" value="P:folic acid biosynthetic process"/>
    <property type="evidence" value="ECO:0007669"/>
    <property type="project" value="UniProtKB-UniRule"/>
</dbReference>
<comment type="similarity">
    <text evidence="3 8">Belongs to the DHNA family.</text>
</comment>
<dbReference type="SMART" id="SM00905">
    <property type="entry name" value="FolB"/>
    <property type="match status" value="1"/>
</dbReference>
<dbReference type="PANTHER" id="PTHR42844">
    <property type="entry name" value="DIHYDRONEOPTERIN ALDOLASE 1-RELATED"/>
    <property type="match status" value="1"/>
</dbReference>
<evidence type="ECO:0000313" key="10">
    <source>
        <dbReference type="EMBL" id="JAC82302.1"/>
    </source>
</evidence>
<comment type="subunit">
    <text evidence="7">Homooctamer. Forms a hollow cylinder assembled from two ring-shaped tetramers.</text>
</comment>
<sequence length="164" mass="18015">MGLFQRANAELLYRAGQRALLASGGLLSRQAQTLTGVDGRLQGLDRIFLRGLVFHGFHGALPEENSLGQKFVVDATLFCSLRQAGKSDRLEDTVNYAEVYRQIKHIMEGPHNSLLERVAQRLTDAVMDSHPAVEGVSVRIRKPHVAVSGVVDSLGVEITRLRGQ</sequence>
<dbReference type="EMBL" id="GBEZ01002784">
    <property type="protein sequence ID" value="JAC82302.1"/>
    <property type="molecule type" value="Transcribed_RNA"/>
</dbReference>
<dbReference type="GO" id="GO:0005737">
    <property type="term" value="C:cytoplasm"/>
    <property type="evidence" value="ECO:0007669"/>
    <property type="project" value="TreeGrafter"/>
</dbReference>
<evidence type="ECO:0000256" key="7">
    <source>
        <dbReference type="ARBA" id="ARBA00063311"/>
    </source>
</evidence>
<protein>
    <recommendedName>
        <fullName evidence="8">7,8-dihydroneopterin aldolase</fullName>
        <ecNumber evidence="8">4.1.2.25</ecNumber>
    </recommendedName>
</protein>
<dbReference type="SUPFAM" id="SSF55620">
    <property type="entry name" value="Tetrahydrobiopterin biosynthesis enzymes-like"/>
    <property type="match status" value="1"/>
</dbReference>
<keyword evidence="5 8" id="KW-0456">Lyase</keyword>
<evidence type="ECO:0000256" key="4">
    <source>
        <dbReference type="ARBA" id="ARBA00022909"/>
    </source>
</evidence>
<evidence type="ECO:0000256" key="1">
    <source>
        <dbReference type="ARBA" id="ARBA00001353"/>
    </source>
</evidence>
<comment type="catalytic activity">
    <reaction evidence="1 8">
        <text>7,8-dihydroneopterin = 6-hydroxymethyl-7,8-dihydropterin + glycolaldehyde</text>
        <dbReference type="Rhea" id="RHEA:10540"/>
        <dbReference type="ChEBI" id="CHEBI:17001"/>
        <dbReference type="ChEBI" id="CHEBI:17071"/>
        <dbReference type="ChEBI" id="CHEBI:44841"/>
        <dbReference type="EC" id="4.1.2.25"/>
    </reaction>
</comment>
<dbReference type="GO" id="GO:0004150">
    <property type="term" value="F:dihydroneopterin aldolase activity"/>
    <property type="evidence" value="ECO:0007669"/>
    <property type="project" value="UniProtKB-UniRule"/>
</dbReference>
<keyword evidence="4 8" id="KW-0289">Folate biosynthesis</keyword>